<organism evidence="1 2">
    <name type="scientific">Mycteria americana</name>
    <name type="common">Wood stork</name>
    <dbReference type="NCBI Taxonomy" id="33587"/>
    <lineage>
        <taxon>Eukaryota</taxon>
        <taxon>Metazoa</taxon>
        <taxon>Chordata</taxon>
        <taxon>Craniata</taxon>
        <taxon>Vertebrata</taxon>
        <taxon>Euteleostomi</taxon>
        <taxon>Archelosauria</taxon>
        <taxon>Archosauria</taxon>
        <taxon>Dinosauria</taxon>
        <taxon>Saurischia</taxon>
        <taxon>Theropoda</taxon>
        <taxon>Coelurosauria</taxon>
        <taxon>Aves</taxon>
        <taxon>Neognathae</taxon>
        <taxon>Neoaves</taxon>
        <taxon>Aequornithes</taxon>
        <taxon>Ciconiiformes</taxon>
        <taxon>Ciconiidae</taxon>
        <taxon>Mycteria</taxon>
    </lineage>
</organism>
<comment type="caution">
    <text evidence="1">The sequence shown here is derived from an EMBL/GenBank/DDBJ whole genome shotgun (WGS) entry which is preliminary data.</text>
</comment>
<name>A0AAN7NPI0_MYCAM</name>
<proteinExistence type="predicted"/>
<keyword evidence="2" id="KW-1185">Reference proteome</keyword>
<dbReference type="EMBL" id="JAUNZN010000001">
    <property type="protein sequence ID" value="KAK4828626.1"/>
    <property type="molecule type" value="Genomic_DNA"/>
</dbReference>
<reference evidence="1 2" key="1">
    <citation type="journal article" date="2023" name="J. Hered.">
        <title>Chromosome-level genome of the wood stork (Mycteria americana) provides insight into avian chromosome evolution.</title>
        <authorList>
            <person name="Flamio R. Jr."/>
            <person name="Ramstad K.M."/>
        </authorList>
    </citation>
    <scope>NUCLEOTIDE SEQUENCE [LARGE SCALE GENOMIC DNA]</scope>
    <source>
        <strain evidence="1">JAX WOST 10</strain>
    </source>
</reference>
<gene>
    <name evidence="1" type="ORF">QYF61_000078</name>
</gene>
<evidence type="ECO:0000313" key="1">
    <source>
        <dbReference type="EMBL" id="KAK4828626.1"/>
    </source>
</evidence>
<protein>
    <submittedName>
        <fullName evidence="1">Uncharacterized protein</fullName>
    </submittedName>
</protein>
<evidence type="ECO:0000313" key="2">
    <source>
        <dbReference type="Proteomes" id="UP001333110"/>
    </source>
</evidence>
<dbReference type="Proteomes" id="UP001333110">
    <property type="component" value="Unassembled WGS sequence"/>
</dbReference>
<dbReference type="AlphaFoldDB" id="A0AAN7NPI0"/>
<accession>A0AAN7NPI0</accession>
<sequence length="120" mass="13375">MSINWGEFNRGPWRRSRDCSTCPVRRSWGAGLVQPGEKDLVGPNSSFPIPTRRLSRTWNQAFGSGAWWKDKKLRDVQQASALVTPPAWLLEPSRGLCRRLVDRAAASQIAGSASSNPVLW</sequence>